<dbReference type="EMBL" id="JAJSOW010000104">
    <property type="protein sequence ID" value="KAI9169752.1"/>
    <property type="molecule type" value="Genomic_DNA"/>
</dbReference>
<organism evidence="2 3">
    <name type="scientific">Acer negundo</name>
    <name type="common">Box elder</name>
    <dbReference type="NCBI Taxonomy" id="4023"/>
    <lineage>
        <taxon>Eukaryota</taxon>
        <taxon>Viridiplantae</taxon>
        <taxon>Streptophyta</taxon>
        <taxon>Embryophyta</taxon>
        <taxon>Tracheophyta</taxon>
        <taxon>Spermatophyta</taxon>
        <taxon>Magnoliopsida</taxon>
        <taxon>eudicotyledons</taxon>
        <taxon>Gunneridae</taxon>
        <taxon>Pentapetalae</taxon>
        <taxon>rosids</taxon>
        <taxon>malvids</taxon>
        <taxon>Sapindales</taxon>
        <taxon>Sapindaceae</taxon>
        <taxon>Hippocastanoideae</taxon>
        <taxon>Acereae</taxon>
        <taxon>Acer</taxon>
    </lineage>
</organism>
<sequence length="150" mass="17038">MVASGEKLVSPGKCSSVPFKLQKVTFMADFFILLLEGYDVVLGTQWLRVLGPIQWDFGKLQMAFKWENKEKLGDNRTVLETLPTVSNDDALLPVPQAVLDQRKKKGRNEVLIHWRGLSPAESTWESQEVIKEQFPEFTLEDKCVLQEVGS</sequence>
<dbReference type="InterPro" id="IPR000953">
    <property type="entry name" value="Chromo/chromo_shadow_dom"/>
</dbReference>
<accession>A0AAD5IN09</accession>
<dbReference type="InterPro" id="IPR023780">
    <property type="entry name" value="Chromo_domain"/>
</dbReference>
<dbReference type="Pfam" id="PF08284">
    <property type="entry name" value="RVP_2"/>
    <property type="match status" value="1"/>
</dbReference>
<keyword evidence="3" id="KW-1185">Reference proteome</keyword>
<evidence type="ECO:0000259" key="1">
    <source>
        <dbReference type="PROSITE" id="PS50013"/>
    </source>
</evidence>
<dbReference type="Gene3D" id="2.40.50.40">
    <property type="match status" value="1"/>
</dbReference>
<dbReference type="Pfam" id="PF00385">
    <property type="entry name" value="Chromo"/>
    <property type="match status" value="1"/>
</dbReference>
<evidence type="ECO:0000313" key="2">
    <source>
        <dbReference type="EMBL" id="KAI9169752.1"/>
    </source>
</evidence>
<comment type="caution">
    <text evidence="2">The sequence shown here is derived from an EMBL/GenBank/DDBJ whole genome shotgun (WGS) entry which is preliminary data.</text>
</comment>
<evidence type="ECO:0000313" key="3">
    <source>
        <dbReference type="Proteomes" id="UP001064489"/>
    </source>
</evidence>
<dbReference type="SUPFAM" id="SSF54160">
    <property type="entry name" value="Chromo domain-like"/>
    <property type="match status" value="1"/>
</dbReference>
<protein>
    <recommendedName>
        <fullName evidence="1">Chromo domain-containing protein</fullName>
    </recommendedName>
</protein>
<dbReference type="CDD" id="cd00303">
    <property type="entry name" value="retropepsin_like"/>
    <property type="match status" value="1"/>
</dbReference>
<dbReference type="InterPro" id="IPR021109">
    <property type="entry name" value="Peptidase_aspartic_dom_sf"/>
</dbReference>
<feature type="domain" description="Chromo" evidence="1">
    <location>
        <begin position="93"/>
        <end position="136"/>
    </location>
</feature>
<dbReference type="Gene3D" id="2.40.70.10">
    <property type="entry name" value="Acid Proteases"/>
    <property type="match status" value="1"/>
</dbReference>
<dbReference type="Proteomes" id="UP001064489">
    <property type="component" value="Chromosome 7"/>
</dbReference>
<dbReference type="AlphaFoldDB" id="A0AAD5IN09"/>
<name>A0AAD5IN09_ACENE</name>
<proteinExistence type="predicted"/>
<dbReference type="InterPro" id="IPR016197">
    <property type="entry name" value="Chromo-like_dom_sf"/>
</dbReference>
<dbReference type="SMART" id="SM00298">
    <property type="entry name" value="CHROMO"/>
    <property type="match status" value="1"/>
</dbReference>
<reference evidence="2" key="1">
    <citation type="journal article" date="2022" name="Plant J.">
        <title>Strategies of tolerance reflected in two North American maple genomes.</title>
        <authorList>
            <person name="McEvoy S.L."/>
            <person name="Sezen U.U."/>
            <person name="Trouern-Trend A."/>
            <person name="McMahon S.M."/>
            <person name="Schaberg P.G."/>
            <person name="Yang J."/>
            <person name="Wegrzyn J.L."/>
            <person name="Swenson N.G."/>
        </authorList>
    </citation>
    <scope>NUCLEOTIDE SEQUENCE</scope>
    <source>
        <strain evidence="2">91603</strain>
    </source>
</reference>
<dbReference type="PROSITE" id="PS50013">
    <property type="entry name" value="CHROMO_2"/>
    <property type="match status" value="1"/>
</dbReference>
<gene>
    <name evidence="2" type="ORF">LWI28_017188</name>
</gene>
<reference evidence="2" key="2">
    <citation type="submission" date="2023-02" db="EMBL/GenBank/DDBJ databases">
        <authorList>
            <person name="Swenson N.G."/>
            <person name="Wegrzyn J.L."/>
            <person name="Mcevoy S.L."/>
        </authorList>
    </citation>
    <scope>NUCLEOTIDE SEQUENCE</scope>
    <source>
        <strain evidence="2">91603</strain>
        <tissue evidence="2">Leaf</tissue>
    </source>
</reference>